<sequence>MAAERLQKYLARAGVASRRHAEELITSGRVGVNNETVTELGSRVEPGTDLVTVDGKLVTPPEESSYYLLYKPVGVVTTLSDPQGRPTVANYLEETGRRLFPVGRLDYDAEGALLFTDDGALAHKLTHPSFQVPRSYLAKVKGVPDMPTLEKLRGGVRLEDGMATPVSVDIFEKAERNTWLKIVVAEGRPHLIKRLCAAVGHPVVRLFRPNYAGVGVEGLRPGELRPLKLAEVLQLTEVAEGRAQPAASELKLPPRRHGRSAPGFNGPDDDDVELSMDDDAPVAPRKTERAAKKAPTGPKTREARPERKEWKGVQDGGTRPPKFAKRGATLDAADDADADVDLEGVPSFDDDGEEVTESDAAEGATYGKAARGAGRTGKPARESAEGGASRGGGRFGKPAGAGRGGEDAPRGRFGKPAGRGGDEGGAPRGRSFGKPAGRGGEEGSAPRGRSFGKPAGAGRSEGGAPRGGSRFGGEEGGAPRGRSFGKPAGRFGAEGGAPRGRGFGKPAGAGRGGDDAPRGRSFGKPAGAGRGGDDAPRGRSFGKPAGRFGDEGGAPRGRGFGKPAGAGRGGDERAPRGRSFGGDEGGAPRGRSFGKPAGRFGDEGGAPRGRSFGKPAGAGRSEGGAPRGGSRFGGEEGGAPRGRSFGKPAGRFGDEGGAPRGRSFGKPAGAGRGGDERAPRGRSFGGDEGGAPRGRSFGKPAGRFGDEGGAPRGRSFGKPAGRFGKPAGAGRSEGGAPRGRSFGSGEGGAPRGGARFGKPAGRFGAEGGAPRGGSRFGKPAGAGGAPRGDRPERREWKPRGESAGRPERRDFKPRGEASGSRSRGGGESAPSGSGERIVRAGVKKAPPGESGGYQDFKERKTRDSEPRWSSKAPRGGAGRPPPRGGRSR</sequence>
<dbReference type="Pfam" id="PF00849">
    <property type="entry name" value="PseudoU_synth_2"/>
    <property type="match status" value="1"/>
</dbReference>
<dbReference type="OrthoDB" id="9807213at2"/>
<organism evidence="8 9">
    <name type="scientific">Corallococcus carmarthensis</name>
    <dbReference type="NCBI Taxonomy" id="2316728"/>
    <lineage>
        <taxon>Bacteria</taxon>
        <taxon>Pseudomonadati</taxon>
        <taxon>Myxococcota</taxon>
        <taxon>Myxococcia</taxon>
        <taxon>Myxococcales</taxon>
        <taxon>Cystobacterineae</taxon>
        <taxon>Myxococcaceae</taxon>
        <taxon>Corallococcus</taxon>
    </lineage>
</organism>
<dbReference type="Gene3D" id="3.30.70.1560">
    <property type="entry name" value="Alpha-L RNA-binding motif"/>
    <property type="match status" value="1"/>
</dbReference>
<feature type="compositionally biased region" description="Gly residues" evidence="6">
    <location>
        <begin position="417"/>
        <end position="427"/>
    </location>
</feature>
<feature type="compositionally biased region" description="Gly residues" evidence="6">
    <location>
        <begin position="388"/>
        <end position="403"/>
    </location>
</feature>
<evidence type="ECO:0000256" key="1">
    <source>
        <dbReference type="ARBA" id="ARBA00008348"/>
    </source>
</evidence>
<feature type="compositionally biased region" description="Gly residues" evidence="6">
    <location>
        <begin position="731"/>
        <end position="755"/>
    </location>
</feature>
<dbReference type="EMBL" id="RAWE01000163">
    <property type="protein sequence ID" value="RKG97788.1"/>
    <property type="molecule type" value="Genomic_DNA"/>
</dbReference>
<dbReference type="GO" id="GO:0000455">
    <property type="term" value="P:enzyme-directed rRNA pseudouridine synthesis"/>
    <property type="evidence" value="ECO:0007669"/>
    <property type="project" value="UniProtKB-ARBA"/>
</dbReference>
<dbReference type="RefSeq" id="WP_120606271.1">
    <property type="nucleotide sequence ID" value="NZ_RAWE01000163.1"/>
</dbReference>
<keyword evidence="3 5" id="KW-0413">Isomerase</keyword>
<feature type="compositionally biased region" description="Acidic residues" evidence="6">
    <location>
        <begin position="267"/>
        <end position="280"/>
    </location>
</feature>
<evidence type="ECO:0000256" key="5">
    <source>
        <dbReference type="RuleBase" id="RU003887"/>
    </source>
</evidence>
<dbReference type="InterPro" id="IPR050343">
    <property type="entry name" value="RsuA_PseudoU_synthase"/>
</dbReference>
<dbReference type="Gene3D" id="3.10.290.10">
    <property type="entry name" value="RNA-binding S4 domain"/>
    <property type="match status" value="1"/>
</dbReference>
<keyword evidence="9" id="KW-1185">Reference proteome</keyword>
<dbReference type="SMART" id="SM00363">
    <property type="entry name" value="S4"/>
    <property type="match status" value="1"/>
</dbReference>
<feature type="compositionally biased region" description="Basic and acidic residues" evidence="6">
    <location>
        <begin position="787"/>
        <end position="815"/>
    </location>
</feature>
<dbReference type="InterPro" id="IPR018496">
    <property type="entry name" value="PsdUridine_synth_RsuA/RluB_CS"/>
</dbReference>
<evidence type="ECO:0000256" key="3">
    <source>
        <dbReference type="ARBA" id="ARBA00023235"/>
    </source>
</evidence>
<feature type="region of interest" description="Disordered" evidence="6">
    <location>
        <begin position="241"/>
        <end position="888"/>
    </location>
</feature>
<accession>A0A3A8JS44</accession>
<dbReference type="InterPro" id="IPR036986">
    <property type="entry name" value="S4_RNA-bd_sf"/>
</dbReference>
<dbReference type="InterPro" id="IPR006145">
    <property type="entry name" value="PsdUridine_synth_RsuA/RluA"/>
</dbReference>
<feature type="compositionally biased region" description="Gly residues" evidence="6">
    <location>
        <begin position="492"/>
        <end position="511"/>
    </location>
</feature>
<dbReference type="InterPro" id="IPR042092">
    <property type="entry name" value="PsdUridine_s_RsuA/RluB/E/F_cat"/>
</dbReference>
<evidence type="ECO:0000256" key="2">
    <source>
        <dbReference type="ARBA" id="ARBA00022884"/>
    </source>
</evidence>
<evidence type="ECO:0000256" key="4">
    <source>
        <dbReference type="PROSITE-ProRule" id="PRU00182"/>
    </source>
</evidence>
<feature type="compositionally biased region" description="Gly residues" evidence="6">
    <location>
        <begin position="579"/>
        <end position="588"/>
    </location>
</feature>
<dbReference type="CDD" id="cd02870">
    <property type="entry name" value="PseudoU_synth_RsuA_like"/>
    <property type="match status" value="1"/>
</dbReference>
<comment type="caution">
    <text evidence="8">The sequence shown here is derived from an EMBL/GenBank/DDBJ whole genome shotgun (WGS) entry which is preliminary data.</text>
</comment>
<dbReference type="CDD" id="cd00165">
    <property type="entry name" value="S4"/>
    <property type="match status" value="1"/>
</dbReference>
<dbReference type="GO" id="GO:0003723">
    <property type="term" value="F:RNA binding"/>
    <property type="evidence" value="ECO:0007669"/>
    <property type="project" value="UniProtKB-KW"/>
</dbReference>
<feature type="domain" description="RNA-binding S4" evidence="7">
    <location>
        <begin position="4"/>
        <end position="65"/>
    </location>
</feature>
<dbReference type="InterPro" id="IPR000748">
    <property type="entry name" value="PsdUridine_synth_RsuA/RluB/E/F"/>
</dbReference>
<protein>
    <recommendedName>
        <fullName evidence="5">Pseudouridine synthase</fullName>
        <ecNumber evidence="5">5.4.99.-</ecNumber>
    </recommendedName>
</protein>
<evidence type="ECO:0000313" key="9">
    <source>
        <dbReference type="Proteomes" id="UP000268313"/>
    </source>
</evidence>
<dbReference type="InterPro" id="IPR002942">
    <property type="entry name" value="S4_RNA-bd"/>
</dbReference>
<proteinExistence type="inferred from homology"/>
<feature type="compositionally biased region" description="Gly residues" evidence="6">
    <location>
        <begin position="551"/>
        <end position="568"/>
    </location>
</feature>
<dbReference type="InterPro" id="IPR020094">
    <property type="entry name" value="TruA/RsuA/RluB/E/F_N"/>
</dbReference>
<reference evidence="9" key="1">
    <citation type="submission" date="2018-09" db="EMBL/GenBank/DDBJ databases">
        <authorList>
            <person name="Livingstone P.G."/>
            <person name="Whitworth D.E."/>
        </authorList>
    </citation>
    <scope>NUCLEOTIDE SEQUENCE [LARGE SCALE GENOMIC DNA]</scope>
    <source>
        <strain evidence="9">CA043D</strain>
    </source>
</reference>
<dbReference type="GO" id="GO:0120159">
    <property type="term" value="F:rRNA pseudouridine synthase activity"/>
    <property type="evidence" value="ECO:0007669"/>
    <property type="project" value="UniProtKB-ARBA"/>
</dbReference>
<dbReference type="PROSITE" id="PS50889">
    <property type="entry name" value="S4"/>
    <property type="match status" value="1"/>
</dbReference>
<feature type="compositionally biased region" description="Basic and acidic residues" evidence="6">
    <location>
        <begin position="855"/>
        <end position="868"/>
    </location>
</feature>
<evidence type="ECO:0000259" key="7">
    <source>
        <dbReference type="SMART" id="SM00363"/>
    </source>
</evidence>
<dbReference type="FunFam" id="3.10.290.10:FF:000003">
    <property type="entry name" value="Pseudouridine synthase"/>
    <property type="match status" value="1"/>
</dbReference>
<dbReference type="Proteomes" id="UP000268313">
    <property type="component" value="Unassembled WGS sequence"/>
</dbReference>
<evidence type="ECO:0000313" key="8">
    <source>
        <dbReference type="EMBL" id="RKG97788.1"/>
    </source>
</evidence>
<dbReference type="PANTHER" id="PTHR47683">
    <property type="entry name" value="PSEUDOURIDINE SYNTHASE FAMILY PROTEIN-RELATED"/>
    <property type="match status" value="1"/>
</dbReference>
<dbReference type="AlphaFoldDB" id="A0A3A8JS44"/>
<keyword evidence="2 4" id="KW-0694">RNA-binding</keyword>
<gene>
    <name evidence="8" type="ORF">D7X32_31500</name>
</gene>
<dbReference type="Pfam" id="PF01479">
    <property type="entry name" value="S4"/>
    <property type="match status" value="1"/>
</dbReference>
<feature type="compositionally biased region" description="Acidic residues" evidence="6">
    <location>
        <begin position="332"/>
        <end position="360"/>
    </location>
</feature>
<feature type="compositionally biased region" description="Basic and acidic residues" evidence="6">
    <location>
        <begin position="299"/>
        <end position="312"/>
    </location>
</feature>
<name>A0A3A8JS44_9BACT</name>
<feature type="compositionally biased region" description="Gly residues" evidence="6">
    <location>
        <begin position="764"/>
        <end position="786"/>
    </location>
</feature>
<comment type="similarity">
    <text evidence="1 5">Belongs to the pseudouridine synthase RsuA family.</text>
</comment>
<dbReference type="SUPFAM" id="SSF55120">
    <property type="entry name" value="Pseudouridine synthase"/>
    <property type="match status" value="1"/>
</dbReference>
<dbReference type="PROSITE" id="PS01149">
    <property type="entry name" value="PSI_RSU"/>
    <property type="match status" value="1"/>
</dbReference>
<dbReference type="Gene3D" id="3.30.70.580">
    <property type="entry name" value="Pseudouridine synthase I, catalytic domain, N-terminal subdomain"/>
    <property type="match status" value="1"/>
</dbReference>
<feature type="compositionally biased region" description="Gly residues" evidence="6">
    <location>
        <begin position="459"/>
        <end position="479"/>
    </location>
</feature>
<feature type="compositionally biased region" description="Low complexity" evidence="6">
    <location>
        <begin position="363"/>
        <end position="377"/>
    </location>
</feature>
<evidence type="ECO:0000256" key="6">
    <source>
        <dbReference type="SAM" id="MobiDB-lite"/>
    </source>
</evidence>
<dbReference type="NCBIfam" id="TIGR00093">
    <property type="entry name" value="pseudouridine synthase"/>
    <property type="match status" value="1"/>
</dbReference>
<dbReference type="EC" id="5.4.99.-" evidence="5"/>
<feature type="compositionally biased region" description="Gly residues" evidence="6">
    <location>
        <begin position="683"/>
        <end position="692"/>
    </location>
</feature>
<dbReference type="InterPro" id="IPR020103">
    <property type="entry name" value="PsdUridine_synth_cat_dom_sf"/>
</dbReference>
<feature type="compositionally biased region" description="Pro residues" evidence="6">
    <location>
        <begin position="879"/>
        <end position="888"/>
    </location>
</feature>
<feature type="compositionally biased region" description="Gly residues" evidence="6">
    <location>
        <begin position="620"/>
        <end position="640"/>
    </location>
</feature>
<dbReference type="SUPFAM" id="SSF55174">
    <property type="entry name" value="Alpha-L RNA-binding motif"/>
    <property type="match status" value="1"/>
</dbReference>
<dbReference type="PANTHER" id="PTHR47683:SF3">
    <property type="entry name" value="RIBOSOMAL LARGE SUBUNIT PSEUDOURIDINE SYNTHASE B"/>
    <property type="match status" value="1"/>
</dbReference>